<organism evidence="3 4">
    <name type="scientific">Myriangium duriaei CBS 260.36</name>
    <dbReference type="NCBI Taxonomy" id="1168546"/>
    <lineage>
        <taxon>Eukaryota</taxon>
        <taxon>Fungi</taxon>
        <taxon>Dikarya</taxon>
        <taxon>Ascomycota</taxon>
        <taxon>Pezizomycotina</taxon>
        <taxon>Dothideomycetes</taxon>
        <taxon>Dothideomycetidae</taxon>
        <taxon>Myriangiales</taxon>
        <taxon>Myriangiaceae</taxon>
        <taxon>Myriangium</taxon>
    </lineage>
</organism>
<dbReference type="PANTHER" id="PTHR39605">
    <property type="entry name" value="MAJOR FACILITATOR SUPERFAMILY (MFS) PROFILE DOMAIN-CONTAINING PROTEIN"/>
    <property type="match status" value="1"/>
</dbReference>
<feature type="region of interest" description="Disordered" evidence="1">
    <location>
        <begin position="167"/>
        <end position="190"/>
    </location>
</feature>
<comment type="caution">
    <text evidence="3">The sequence shown here is derived from an EMBL/GenBank/DDBJ whole genome shotgun (WGS) entry which is preliminary data.</text>
</comment>
<proteinExistence type="predicted"/>
<feature type="transmembrane region" description="Helical" evidence="2">
    <location>
        <begin position="137"/>
        <end position="158"/>
    </location>
</feature>
<accession>A0A9P4J3S5</accession>
<dbReference type="PANTHER" id="PTHR39605:SF1">
    <property type="entry name" value="MAJOR FACILITATOR SUPERFAMILY (MFS) PROFILE DOMAIN-CONTAINING PROTEIN"/>
    <property type="match status" value="1"/>
</dbReference>
<dbReference type="EMBL" id="ML996083">
    <property type="protein sequence ID" value="KAF2154913.1"/>
    <property type="molecule type" value="Genomic_DNA"/>
</dbReference>
<feature type="transmembrane region" description="Helical" evidence="2">
    <location>
        <begin position="30"/>
        <end position="51"/>
    </location>
</feature>
<keyword evidence="4" id="KW-1185">Reference proteome</keyword>
<evidence type="ECO:0000256" key="2">
    <source>
        <dbReference type="SAM" id="Phobius"/>
    </source>
</evidence>
<keyword evidence="2" id="KW-0812">Transmembrane</keyword>
<sequence length="190" mass="19762">MSVRSFLLPRPDAHPLTALQALNLYHRASAALLAAQGTILFLSPSIATWLLSSSPQGSASSIDALLSRLLALSQLTLSFLTLLFSGEISALYAAADGGESTESPYAKPTLAATLAYHAAVGVLLYIASSAAELSGTWLALGATTHIVLAAAGGLLVLFGQGPGHISRRTGADKRTSGFPFKNTEAEKKRR</sequence>
<keyword evidence="2" id="KW-0472">Membrane</keyword>
<feature type="transmembrane region" description="Helical" evidence="2">
    <location>
        <begin position="71"/>
        <end position="93"/>
    </location>
</feature>
<dbReference type="Proteomes" id="UP000799439">
    <property type="component" value="Unassembled WGS sequence"/>
</dbReference>
<feature type="transmembrane region" description="Helical" evidence="2">
    <location>
        <begin position="114"/>
        <end position="131"/>
    </location>
</feature>
<gene>
    <name evidence="3" type="ORF">K461DRAFT_104247</name>
</gene>
<reference evidence="3" key="1">
    <citation type="journal article" date="2020" name="Stud. Mycol.">
        <title>101 Dothideomycetes genomes: a test case for predicting lifestyles and emergence of pathogens.</title>
        <authorList>
            <person name="Haridas S."/>
            <person name="Albert R."/>
            <person name="Binder M."/>
            <person name="Bloem J."/>
            <person name="Labutti K."/>
            <person name="Salamov A."/>
            <person name="Andreopoulos B."/>
            <person name="Baker S."/>
            <person name="Barry K."/>
            <person name="Bills G."/>
            <person name="Bluhm B."/>
            <person name="Cannon C."/>
            <person name="Castanera R."/>
            <person name="Culley D."/>
            <person name="Daum C."/>
            <person name="Ezra D."/>
            <person name="Gonzalez J."/>
            <person name="Henrissat B."/>
            <person name="Kuo A."/>
            <person name="Liang C."/>
            <person name="Lipzen A."/>
            <person name="Lutzoni F."/>
            <person name="Magnuson J."/>
            <person name="Mondo S."/>
            <person name="Nolan M."/>
            <person name="Ohm R."/>
            <person name="Pangilinan J."/>
            <person name="Park H.-J."/>
            <person name="Ramirez L."/>
            <person name="Alfaro M."/>
            <person name="Sun H."/>
            <person name="Tritt A."/>
            <person name="Yoshinaga Y."/>
            <person name="Zwiers L.-H."/>
            <person name="Turgeon B."/>
            <person name="Goodwin S."/>
            <person name="Spatafora J."/>
            <person name="Crous P."/>
            <person name="Grigoriev I."/>
        </authorList>
    </citation>
    <scope>NUCLEOTIDE SEQUENCE</scope>
    <source>
        <strain evidence="3">CBS 260.36</strain>
    </source>
</reference>
<evidence type="ECO:0000313" key="4">
    <source>
        <dbReference type="Proteomes" id="UP000799439"/>
    </source>
</evidence>
<keyword evidence="2" id="KW-1133">Transmembrane helix</keyword>
<dbReference type="OrthoDB" id="2550114at2759"/>
<evidence type="ECO:0000313" key="3">
    <source>
        <dbReference type="EMBL" id="KAF2154913.1"/>
    </source>
</evidence>
<evidence type="ECO:0000256" key="1">
    <source>
        <dbReference type="SAM" id="MobiDB-lite"/>
    </source>
</evidence>
<name>A0A9P4J3S5_9PEZI</name>
<dbReference type="AlphaFoldDB" id="A0A9P4J3S5"/>
<protein>
    <submittedName>
        <fullName evidence="3">Uncharacterized protein</fullName>
    </submittedName>
</protein>